<gene>
    <name evidence="2" type="ORF">DRW41_03520</name>
</gene>
<evidence type="ECO:0008006" key="4">
    <source>
        <dbReference type="Google" id="ProtNLM"/>
    </source>
</evidence>
<dbReference type="RefSeq" id="WP_115450558.1">
    <property type="nucleotide sequence ID" value="NZ_QNQT01000001.1"/>
</dbReference>
<dbReference type="Proteomes" id="UP000257144">
    <property type="component" value="Unassembled WGS sequence"/>
</dbReference>
<accession>A0A3D8GW05</accession>
<evidence type="ECO:0000313" key="3">
    <source>
        <dbReference type="Proteomes" id="UP000257144"/>
    </source>
</evidence>
<name>A0A3D8GW05_9BACI</name>
<keyword evidence="3" id="KW-1185">Reference proteome</keyword>
<dbReference type="EMBL" id="QNQT01000001">
    <property type="protein sequence ID" value="RDU38643.1"/>
    <property type="molecule type" value="Genomic_DNA"/>
</dbReference>
<dbReference type="InterPro" id="IPR025324">
    <property type="entry name" value="DUF4230"/>
</dbReference>
<feature type="transmembrane region" description="Helical" evidence="1">
    <location>
        <begin position="50"/>
        <end position="72"/>
    </location>
</feature>
<keyword evidence="1" id="KW-1133">Transmembrane helix</keyword>
<proteinExistence type="predicted"/>
<keyword evidence="1" id="KW-0472">Membrane</keyword>
<keyword evidence="1" id="KW-0812">Transmembrane</keyword>
<evidence type="ECO:0000256" key="1">
    <source>
        <dbReference type="SAM" id="Phobius"/>
    </source>
</evidence>
<sequence>MKEEGKISKSDLDYIANQLKQTQNETAATIALQPARAVQRQQKVQSVRSSVLPSLIGIAVSLVILLAGYAYLQKEETLKSATVIKRIEKLATLATARAHMETTLSDKDNKLFGKDIPFGLDIPGSKRTLFMVVPGEVTAGVDLKNLTKKDIALDTKKKTIHITLPPATFVQAPSIDSKNILKFSDEGLFRSEPNWDEGFKLEDIAKQKMEKEARQNGLLTEAEMNARLALQDIFEIQGYSVTVTFK</sequence>
<dbReference type="OrthoDB" id="152992at2"/>
<dbReference type="AlphaFoldDB" id="A0A3D8GW05"/>
<comment type="caution">
    <text evidence="2">The sequence shown here is derived from an EMBL/GenBank/DDBJ whole genome shotgun (WGS) entry which is preliminary data.</text>
</comment>
<reference evidence="2 3" key="1">
    <citation type="submission" date="2018-07" db="EMBL/GenBank/DDBJ databases">
        <title>Bacillus sp. YLB-04 draft genome sequence.</title>
        <authorList>
            <person name="Yu L."/>
            <person name="Tang X."/>
        </authorList>
    </citation>
    <scope>NUCLEOTIDE SEQUENCE [LARGE SCALE GENOMIC DNA]</scope>
    <source>
        <strain evidence="2 3">YLB-04</strain>
    </source>
</reference>
<protein>
    <recommendedName>
        <fullName evidence="4">DUF4230 domain-containing protein</fullName>
    </recommendedName>
</protein>
<organism evidence="2 3">
    <name type="scientific">Neobacillus piezotolerans</name>
    <dbReference type="NCBI Taxonomy" id="2259171"/>
    <lineage>
        <taxon>Bacteria</taxon>
        <taxon>Bacillati</taxon>
        <taxon>Bacillota</taxon>
        <taxon>Bacilli</taxon>
        <taxon>Bacillales</taxon>
        <taxon>Bacillaceae</taxon>
        <taxon>Neobacillus</taxon>
    </lineage>
</organism>
<dbReference type="Pfam" id="PF14014">
    <property type="entry name" value="DUF4230"/>
    <property type="match status" value="1"/>
</dbReference>
<evidence type="ECO:0000313" key="2">
    <source>
        <dbReference type="EMBL" id="RDU38643.1"/>
    </source>
</evidence>